<accession>A0A5C6AGV9</accession>
<sequence length="517" mass="57723">MQNQSQSQASSRSPAISRSPREKLPALSGYQTDGFFDELVDKDCVARPDAQALVDLIISLPPKELLRRQDAIERALFKMGITFTVYSDSSGTEKIMPFDVVPRIVSSLLWKHIDAGLKQRIRALNRFLCDVYNEREIVQEGIVPAELIDSCPAYLKQCVGLKPFNDVWCHITGTDLVRDNSGAVYVLEDNLRCPSGVSYVLQNRHVMKRNFPQVFRASQIRPVSDYTSRLYGMLREVAPPHVDDPTVVVLTPGVYNSAYYEHSFLAQQMGVQLVEGRDLIVKNDHVYMRTTRGLKRVDVIYRRIDDAFLDPKVFRSDSVLGVAGLMNVYRLGNITLANAPGTGVADDKVIYAYVPDMIRYYLDEEPILASVKTYVCHDEEDREYVLSHLDELVVKAAGESGGYGILIGPHATDEQRQEFAKAIRSNPRNYIAQPTLQLSRMPTVVGDHLEGRHVDLRPYILCSRPDDVWVLPGGLTRVALKKGSLVVNSSQGGGSKDTWVIAEAGQPIASIDSPSTH</sequence>
<evidence type="ECO:0000313" key="3">
    <source>
        <dbReference type="EMBL" id="TWT98680.1"/>
    </source>
</evidence>
<dbReference type="Gene3D" id="3.30.1490.270">
    <property type="match status" value="1"/>
</dbReference>
<dbReference type="OrthoDB" id="9803842at2"/>
<evidence type="ECO:0000256" key="1">
    <source>
        <dbReference type="SAM" id="MobiDB-lite"/>
    </source>
</evidence>
<dbReference type="Gene3D" id="3.40.50.11290">
    <property type="match status" value="1"/>
</dbReference>
<protein>
    <recommendedName>
        <fullName evidence="2">Circularly permuted ATP-grasp type 2 domain-containing protein</fullName>
    </recommendedName>
</protein>
<dbReference type="InterPro" id="IPR051680">
    <property type="entry name" value="ATP-dep_Glu-Cys_Ligase-2"/>
</dbReference>
<comment type="caution">
    <text evidence="3">The sequence shown here is derived from an EMBL/GenBank/DDBJ whole genome shotgun (WGS) entry which is preliminary data.</text>
</comment>
<dbReference type="PIRSF" id="PIRSF005522">
    <property type="entry name" value="UCP005522"/>
    <property type="match status" value="1"/>
</dbReference>
<dbReference type="PANTHER" id="PTHR34595">
    <property type="entry name" value="BLR5612 PROTEIN"/>
    <property type="match status" value="1"/>
</dbReference>
<dbReference type="RefSeq" id="WP_146522210.1">
    <property type="nucleotide sequence ID" value="NZ_CP151726.1"/>
</dbReference>
<evidence type="ECO:0000313" key="4">
    <source>
        <dbReference type="Proteomes" id="UP000320176"/>
    </source>
</evidence>
<feature type="region of interest" description="Disordered" evidence="1">
    <location>
        <begin position="1"/>
        <end position="28"/>
    </location>
</feature>
<dbReference type="PANTHER" id="PTHR34595:SF7">
    <property type="entry name" value="SLL1039 PROTEIN"/>
    <property type="match status" value="1"/>
</dbReference>
<dbReference type="AlphaFoldDB" id="A0A5C6AGV9"/>
<organism evidence="3 4">
    <name type="scientific">Stieleria varia</name>
    <dbReference type="NCBI Taxonomy" id="2528005"/>
    <lineage>
        <taxon>Bacteria</taxon>
        <taxon>Pseudomonadati</taxon>
        <taxon>Planctomycetota</taxon>
        <taxon>Planctomycetia</taxon>
        <taxon>Pirellulales</taxon>
        <taxon>Pirellulaceae</taxon>
        <taxon>Stieleria</taxon>
    </lineage>
</organism>
<evidence type="ECO:0000259" key="2">
    <source>
        <dbReference type="Pfam" id="PF14403"/>
    </source>
</evidence>
<reference evidence="3 4" key="1">
    <citation type="submission" date="2019-02" db="EMBL/GenBank/DDBJ databases">
        <title>Deep-cultivation of Planctomycetes and their phenomic and genomic characterization uncovers novel biology.</title>
        <authorList>
            <person name="Wiegand S."/>
            <person name="Jogler M."/>
            <person name="Boedeker C."/>
            <person name="Pinto D."/>
            <person name="Vollmers J."/>
            <person name="Rivas-Marin E."/>
            <person name="Kohn T."/>
            <person name="Peeters S.H."/>
            <person name="Heuer A."/>
            <person name="Rast P."/>
            <person name="Oberbeckmann S."/>
            <person name="Bunk B."/>
            <person name="Jeske O."/>
            <person name="Meyerdierks A."/>
            <person name="Storesund J.E."/>
            <person name="Kallscheuer N."/>
            <person name="Luecker S."/>
            <person name="Lage O.M."/>
            <person name="Pohl T."/>
            <person name="Merkel B.J."/>
            <person name="Hornburger P."/>
            <person name="Mueller R.-W."/>
            <person name="Bruemmer F."/>
            <person name="Labrenz M."/>
            <person name="Spormann A.M."/>
            <person name="Op Den Camp H."/>
            <person name="Overmann J."/>
            <person name="Amann R."/>
            <person name="Jetten M.S.M."/>
            <person name="Mascher T."/>
            <person name="Medema M.H."/>
            <person name="Devos D.P."/>
            <person name="Kaster A.-K."/>
            <person name="Ovreas L."/>
            <person name="Rohde M."/>
            <person name="Galperin M.Y."/>
            <person name="Jogler C."/>
        </authorList>
    </citation>
    <scope>NUCLEOTIDE SEQUENCE [LARGE SCALE GENOMIC DNA]</scope>
    <source>
        <strain evidence="3 4">Pla52n</strain>
    </source>
</reference>
<feature type="compositionally biased region" description="Low complexity" evidence="1">
    <location>
        <begin position="1"/>
        <end position="18"/>
    </location>
</feature>
<dbReference type="InterPro" id="IPR016450">
    <property type="entry name" value="UCP005522"/>
</dbReference>
<dbReference type="InterPro" id="IPR025841">
    <property type="entry name" value="CP_ATPgrasp_2"/>
</dbReference>
<proteinExistence type="predicted"/>
<name>A0A5C6AGV9_9BACT</name>
<feature type="domain" description="Circularly permuted ATP-grasp type 2" evidence="2">
    <location>
        <begin position="102"/>
        <end position="479"/>
    </location>
</feature>
<dbReference type="SUPFAM" id="SSF56059">
    <property type="entry name" value="Glutathione synthetase ATP-binding domain-like"/>
    <property type="match status" value="1"/>
</dbReference>
<dbReference type="EMBL" id="SJPN01000006">
    <property type="protein sequence ID" value="TWT98680.1"/>
    <property type="molecule type" value="Genomic_DNA"/>
</dbReference>
<keyword evidence="4" id="KW-1185">Reference proteome</keyword>
<gene>
    <name evidence="3" type="ORF">Pla52n_51970</name>
</gene>
<dbReference type="Pfam" id="PF14403">
    <property type="entry name" value="CP_ATPgrasp_2"/>
    <property type="match status" value="1"/>
</dbReference>
<dbReference type="Proteomes" id="UP000320176">
    <property type="component" value="Unassembled WGS sequence"/>
</dbReference>